<feature type="region of interest" description="Disordered" evidence="2">
    <location>
        <begin position="1"/>
        <end position="62"/>
    </location>
</feature>
<feature type="compositionally biased region" description="Basic and acidic residues" evidence="2">
    <location>
        <begin position="234"/>
        <end position="246"/>
    </location>
</feature>
<feature type="region of interest" description="Disordered" evidence="2">
    <location>
        <begin position="1076"/>
        <end position="1115"/>
    </location>
</feature>
<feature type="compositionally biased region" description="Basic residues" evidence="2">
    <location>
        <begin position="258"/>
        <end position="267"/>
    </location>
</feature>
<dbReference type="InterPro" id="IPR024774">
    <property type="entry name" value="PH_dom-Mcp5-type"/>
</dbReference>
<feature type="compositionally biased region" description="Polar residues" evidence="2">
    <location>
        <begin position="487"/>
        <end position="510"/>
    </location>
</feature>
<feature type="domain" description="Pleckstrin homology" evidence="3">
    <location>
        <begin position="935"/>
        <end position="1068"/>
    </location>
</feature>
<feature type="region of interest" description="Disordered" evidence="2">
    <location>
        <begin position="580"/>
        <end position="623"/>
    </location>
</feature>
<sequence length="1312" mass="143078">MATDYFQDHEYVTNQALPSPAGTPYYSLSQRSSRYGTPGTGPSSSPPPRPLDDHDGSDFANDENISILDPRRFTPTLHASLVSEILSLRRELDSKHKFIEDLETSLEATRNDNDALASQLSATTKENRAVKRQLEQLENGTVSAIEELAGERDKVKETTADLKLKLESTQKKLRSQEDDSERVHDMWAREKEEWAGEKRLLQRRVHVSESRLKQILEELAARSPNEEDEETDTEDIKDGGAGHESDTSSIRSSPQRRMSSRLPRHSRNQSNGSYRSIGRNYRMSYMSGIGPDGRMGLSLADELAFDEEEEELEELELDSDDFPEHEMRARRALESRQSMNPDDKAKRILGLPVEQQETTKDVSAYATEAELPRLNSTFPSLAPAIPPRNSLREFTTPIVPPKPEYVDTGVQSSPPSSPMRPGSAATAKSEESGPSISEVEANQSRKRTSVTLRSAAMYTSRSTTMTSSSSQTAKQPLSPPETPRFLDSTSETPTTPTLKADVASTSTQTEPLEEKLSSPVPPPIRAPSPAPILIPSIAIHPPLSAPSSPKDPILPPHTKSVSTQTMGDLIALTRSVSMQTEPIRIDKRPVKLPPHLLPSAISSKPGTPEPEQKRPITASQTSTARKNLLSLLEKAVDSEIEDRYPGNNDNGPLSRQTEDILRRPFRTSSLFAGFEGASSDEEDHDVDLSDDDFRAPQIMLSSRNVKNGRVFNNPPTPVPEDKEVVSSSRLSEDPAASGMRSYSSNRTSLERAAKVAKPIRGSLTRQPSVRRSALIHSGAAAHMHRSRSPSFSSIASSSQTGGTGVVPEPPFPVPTRSSSRRIPMSKSEGSQSPTPRGGGGFVGGRGYGARPHQRKDSLRKVRSAAVIQKTGRARSRSPSLPAPPVMPPSPQLPPLPTDMISGQRFGHRQQPSTNTLQTVPTSTNSLGSAVSQTNVVDAIATTMVGEWMWKYVRKRKTFGPTESPIDENAAGVRHKRWVWISPYERAVLWSSKQPTSGSALLGKSGRKLVIQNVFDVADTTPLPRNAGTTTLFNRSILIVTPARALKFTTISLERHYLWLTAFSFLAHSGSASTGPDIAPLVPSGPLPPPAPIAELPPRQAGATLRRTQIRDSVRLAKGKANPITARLAAARAIEPLPPVPDFYTSSTQGFDNTPVADSAEPPSVPRGPHQYHGRKRSSTGPRAAPPPSVAAFRSFSHQQMPSVYSTGSSDLYMQPPSVPSTVYNPTSVSGIASSRTSEASSSARHNFFDSMGTVRMEAFIEPILSEESAPGPKVGMGRRRRNSQWSNGTSEVNRSGGLYEDFVPNGDLFRGF</sequence>
<protein>
    <recommendedName>
        <fullName evidence="3">Pleckstrin homology domain-containing protein</fullName>
    </recommendedName>
</protein>
<keyword evidence="5" id="KW-1185">Reference proteome</keyword>
<feature type="compositionally biased region" description="Pro residues" evidence="2">
    <location>
        <begin position="880"/>
        <end position="896"/>
    </location>
</feature>
<feature type="compositionally biased region" description="Gly residues" evidence="2">
    <location>
        <begin position="836"/>
        <end position="847"/>
    </location>
</feature>
<reference evidence="4" key="1">
    <citation type="journal article" date="2020" name="Stud. Mycol.">
        <title>101 Dothideomycetes genomes: a test case for predicting lifestyles and emergence of pathogens.</title>
        <authorList>
            <person name="Haridas S."/>
            <person name="Albert R."/>
            <person name="Binder M."/>
            <person name="Bloem J."/>
            <person name="Labutti K."/>
            <person name="Salamov A."/>
            <person name="Andreopoulos B."/>
            <person name="Baker S."/>
            <person name="Barry K."/>
            <person name="Bills G."/>
            <person name="Bluhm B."/>
            <person name="Cannon C."/>
            <person name="Castanera R."/>
            <person name="Culley D."/>
            <person name="Daum C."/>
            <person name="Ezra D."/>
            <person name="Gonzalez J."/>
            <person name="Henrissat B."/>
            <person name="Kuo A."/>
            <person name="Liang C."/>
            <person name="Lipzen A."/>
            <person name="Lutzoni F."/>
            <person name="Magnuson J."/>
            <person name="Mondo S."/>
            <person name="Nolan M."/>
            <person name="Ohm R."/>
            <person name="Pangilinan J."/>
            <person name="Park H.-J."/>
            <person name="Ramirez L."/>
            <person name="Alfaro M."/>
            <person name="Sun H."/>
            <person name="Tritt A."/>
            <person name="Yoshinaga Y."/>
            <person name="Zwiers L.-H."/>
            <person name="Turgeon B."/>
            <person name="Goodwin S."/>
            <person name="Spatafora J."/>
            <person name="Crous P."/>
            <person name="Grigoriev I."/>
        </authorList>
    </citation>
    <scope>NUCLEOTIDE SEQUENCE</scope>
    <source>
        <strain evidence="4">ATCC 74209</strain>
    </source>
</reference>
<dbReference type="Proteomes" id="UP000799536">
    <property type="component" value="Unassembled WGS sequence"/>
</dbReference>
<feature type="compositionally biased region" description="Polar residues" evidence="2">
    <location>
        <begin position="909"/>
        <end position="925"/>
    </location>
</feature>
<gene>
    <name evidence="4" type="ORF">GQ43DRAFT_164034</name>
</gene>
<dbReference type="EMBL" id="ML994148">
    <property type="protein sequence ID" value="KAF2198386.1"/>
    <property type="molecule type" value="Genomic_DNA"/>
</dbReference>
<feature type="compositionally biased region" description="Pro residues" evidence="2">
    <location>
        <begin position="519"/>
        <end position="532"/>
    </location>
</feature>
<evidence type="ECO:0000259" key="3">
    <source>
        <dbReference type="Pfam" id="PF12814"/>
    </source>
</evidence>
<dbReference type="OrthoDB" id="2149224at2759"/>
<feature type="compositionally biased region" description="Basic and acidic residues" evidence="2">
    <location>
        <begin position="1"/>
        <end position="11"/>
    </location>
</feature>
<organism evidence="4 5">
    <name type="scientific">Delitschia confertaspora ATCC 74209</name>
    <dbReference type="NCBI Taxonomy" id="1513339"/>
    <lineage>
        <taxon>Eukaryota</taxon>
        <taxon>Fungi</taxon>
        <taxon>Dikarya</taxon>
        <taxon>Ascomycota</taxon>
        <taxon>Pezizomycotina</taxon>
        <taxon>Dothideomycetes</taxon>
        <taxon>Pleosporomycetidae</taxon>
        <taxon>Pleosporales</taxon>
        <taxon>Delitschiaceae</taxon>
        <taxon>Delitschia</taxon>
    </lineage>
</organism>
<feature type="region of interest" description="Disordered" evidence="2">
    <location>
        <begin position="1268"/>
        <end position="1297"/>
    </location>
</feature>
<feature type="compositionally biased region" description="Low complexity" evidence="2">
    <location>
        <begin position="453"/>
        <end position="470"/>
    </location>
</feature>
<dbReference type="GO" id="GO:0005543">
    <property type="term" value="F:phospholipid binding"/>
    <property type="evidence" value="ECO:0007669"/>
    <property type="project" value="InterPro"/>
</dbReference>
<feature type="compositionally biased region" description="Low complexity" evidence="2">
    <location>
        <begin position="32"/>
        <end position="43"/>
    </location>
</feature>
<dbReference type="GO" id="GO:0005938">
    <property type="term" value="C:cell cortex"/>
    <property type="evidence" value="ECO:0007669"/>
    <property type="project" value="InterPro"/>
</dbReference>
<dbReference type="InterPro" id="IPR053005">
    <property type="entry name" value="Nuclear_Pos-Cytoskel_Interact"/>
</dbReference>
<feature type="region of interest" description="Disordered" evidence="2">
    <location>
        <begin position="780"/>
        <end position="925"/>
    </location>
</feature>
<accession>A0A9P4JI09</accession>
<feature type="region of interest" description="Disordered" evidence="2">
    <location>
        <begin position="639"/>
        <end position="661"/>
    </location>
</feature>
<feature type="region of interest" description="Disordered" evidence="2">
    <location>
        <begin position="332"/>
        <end position="359"/>
    </location>
</feature>
<evidence type="ECO:0000313" key="5">
    <source>
        <dbReference type="Proteomes" id="UP000799536"/>
    </source>
</evidence>
<proteinExistence type="predicted"/>
<evidence type="ECO:0000256" key="2">
    <source>
        <dbReference type="SAM" id="MobiDB-lite"/>
    </source>
</evidence>
<feature type="region of interest" description="Disordered" evidence="2">
    <location>
        <begin position="1140"/>
        <end position="1189"/>
    </location>
</feature>
<dbReference type="GO" id="GO:0005739">
    <property type="term" value="C:mitochondrion"/>
    <property type="evidence" value="ECO:0007669"/>
    <property type="project" value="TreeGrafter"/>
</dbReference>
<feature type="compositionally biased region" description="Pro residues" evidence="2">
    <location>
        <begin position="1082"/>
        <end position="1091"/>
    </location>
</feature>
<feature type="coiled-coil region" evidence="1">
    <location>
        <begin position="99"/>
        <end position="179"/>
    </location>
</feature>
<feature type="compositionally biased region" description="Polar residues" evidence="2">
    <location>
        <begin position="247"/>
        <end position="257"/>
    </location>
</feature>
<evidence type="ECO:0000256" key="1">
    <source>
        <dbReference type="SAM" id="Coils"/>
    </source>
</evidence>
<dbReference type="GO" id="GO:0015631">
    <property type="term" value="F:tubulin binding"/>
    <property type="evidence" value="ECO:0007669"/>
    <property type="project" value="TreeGrafter"/>
</dbReference>
<feature type="region of interest" description="Disordered" evidence="2">
    <location>
        <begin position="704"/>
        <end position="753"/>
    </location>
</feature>
<feature type="compositionally biased region" description="Low complexity" evidence="2">
    <location>
        <begin position="788"/>
        <end position="798"/>
    </location>
</feature>
<dbReference type="GO" id="GO:0032065">
    <property type="term" value="P:maintenance of protein location in cell cortex"/>
    <property type="evidence" value="ECO:0007669"/>
    <property type="project" value="InterPro"/>
</dbReference>
<feature type="compositionally biased region" description="Low complexity" evidence="2">
    <location>
        <begin position="533"/>
        <end position="548"/>
    </location>
</feature>
<keyword evidence="1" id="KW-0175">Coiled coil</keyword>
<evidence type="ECO:0000313" key="4">
    <source>
        <dbReference type="EMBL" id="KAF2198386.1"/>
    </source>
</evidence>
<dbReference type="PANTHER" id="PTHR28190:SF2">
    <property type="entry name" value="MIGRATION PROTEIN, PUTATIVE (AFU_ORTHOLOGUE AFUA_2G07730)-RELATED"/>
    <property type="match status" value="1"/>
</dbReference>
<dbReference type="Pfam" id="PF12814">
    <property type="entry name" value="Mcp5_PH"/>
    <property type="match status" value="1"/>
</dbReference>
<feature type="region of interest" description="Disordered" evidence="2">
    <location>
        <begin position="218"/>
        <end position="276"/>
    </location>
</feature>
<dbReference type="PANTHER" id="PTHR28190">
    <property type="entry name" value="NUCLEAR MIGRATION PROTEIN NUM1"/>
    <property type="match status" value="1"/>
</dbReference>
<comment type="caution">
    <text evidence="4">The sequence shown here is derived from an EMBL/GenBank/DDBJ whole genome shotgun (WGS) entry which is preliminary data.</text>
</comment>
<feature type="region of interest" description="Disordered" evidence="2">
    <location>
        <begin position="377"/>
        <end position="561"/>
    </location>
</feature>
<name>A0A9P4JI09_9PLEO</name>
<dbReference type="GO" id="GO:0000226">
    <property type="term" value="P:microtubule cytoskeleton organization"/>
    <property type="evidence" value="ECO:0007669"/>
    <property type="project" value="TreeGrafter"/>
</dbReference>
<feature type="compositionally biased region" description="Polar residues" evidence="2">
    <location>
        <begin position="1283"/>
        <end position="1293"/>
    </location>
</feature>